<reference evidence="5 6" key="1">
    <citation type="submission" date="2017-11" db="EMBL/GenBank/DDBJ databases">
        <title>Streptomyces carmine sp. nov., a novel actinomycete isolated from Sophora alopecuroides in Xinjiang, China.</title>
        <authorList>
            <person name="Wang Y."/>
            <person name="Luo X."/>
            <person name="Wan C."/>
            <person name="Zhang L."/>
        </authorList>
    </citation>
    <scope>NUCLEOTIDE SEQUENCE [LARGE SCALE GENOMIC DNA]</scope>
    <source>
        <strain evidence="5 6">TRM SA0054</strain>
    </source>
</reference>
<dbReference type="PANTHER" id="PTHR10584:SF166">
    <property type="entry name" value="RIBOKINASE"/>
    <property type="match status" value="1"/>
</dbReference>
<evidence type="ECO:0000313" key="5">
    <source>
        <dbReference type="EMBL" id="PJE97396.1"/>
    </source>
</evidence>
<dbReference type="PRINTS" id="PR00990">
    <property type="entry name" value="RIBOKINASE"/>
</dbReference>
<gene>
    <name evidence="5" type="ORF">CUT44_11955</name>
</gene>
<dbReference type="PROSITE" id="PS00583">
    <property type="entry name" value="PFKB_KINASES_1"/>
    <property type="match status" value="1"/>
</dbReference>
<keyword evidence="3" id="KW-0418">Kinase</keyword>
<dbReference type="GO" id="GO:0016301">
    <property type="term" value="F:kinase activity"/>
    <property type="evidence" value="ECO:0007669"/>
    <property type="project" value="UniProtKB-KW"/>
</dbReference>
<dbReference type="Pfam" id="PF00294">
    <property type="entry name" value="PfkB"/>
    <property type="match status" value="1"/>
</dbReference>
<keyword evidence="6" id="KW-1185">Reference proteome</keyword>
<comment type="similarity">
    <text evidence="1">Belongs to the carbohydrate kinase PfkB family.</text>
</comment>
<dbReference type="AlphaFoldDB" id="A0A2M8LZL6"/>
<organism evidence="5 6">
    <name type="scientific">Streptomyces carminius</name>
    <dbReference type="NCBI Taxonomy" id="2665496"/>
    <lineage>
        <taxon>Bacteria</taxon>
        <taxon>Bacillati</taxon>
        <taxon>Actinomycetota</taxon>
        <taxon>Actinomycetes</taxon>
        <taxon>Kitasatosporales</taxon>
        <taxon>Streptomycetaceae</taxon>
        <taxon>Streptomyces</taxon>
    </lineage>
</organism>
<dbReference type="InterPro" id="IPR002173">
    <property type="entry name" value="Carboh/pur_kinase_PfkB_CS"/>
</dbReference>
<sequence>MRHGSTRESTADIVVIGSLVMDRKFFPAGTFALGSAAGTLHGVERHHGGVGRNVAVNLARLGARSTFVGLSGFGADAAELEDVLAATGVEVRVRRTTDGVGRFDVLLDGRGNQVCARPVLPDPAQGKPLCTPDLAARVERADAVVVEGGLDEGLLEWTARQARGRAVPVCGMPTRQGDLGPRPRLLPLYDILILNTAEARAVLDGTVPAGAESARRACPAAAVLAACLHRLGPRVVVVTGGPDGAAVAWPRCPDAVHLPTEPVPCADDTGAGDALASAFLFGLTSGEGPRAALARGLSAAALTVGCRRTTCRALGRFPRDPPGRLTD</sequence>
<feature type="domain" description="Carbohydrate kinase PfkB" evidence="4">
    <location>
        <begin position="11"/>
        <end position="309"/>
    </location>
</feature>
<evidence type="ECO:0000256" key="3">
    <source>
        <dbReference type="ARBA" id="ARBA00022777"/>
    </source>
</evidence>
<dbReference type="Proteomes" id="UP000230407">
    <property type="component" value="Unassembled WGS sequence"/>
</dbReference>
<dbReference type="InterPro" id="IPR029056">
    <property type="entry name" value="Ribokinase-like"/>
</dbReference>
<dbReference type="GO" id="GO:0006796">
    <property type="term" value="P:phosphate-containing compound metabolic process"/>
    <property type="evidence" value="ECO:0007669"/>
    <property type="project" value="UniProtKB-ARBA"/>
</dbReference>
<keyword evidence="2" id="KW-0808">Transferase</keyword>
<accession>A0A2M8LZL6</accession>
<comment type="caution">
    <text evidence="5">The sequence shown here is derived from an EMBL/GenBank/DDBJ whole genome shotgun (WGS) entry which is preliminary data.</text>
</comment>
<dbReference type="GO" id="GO:0005829">
    <property type="term" value="C:cytosol"/>
    <property type="evidence" value="ECO:0007669"/>
    <property type="project" value="TreeGrafter"/>
</dbReference>
<evidence type="ECO:0000256" key="1">
    <source>
        <dbReference type="ARBA" id="ARBA00010688"/>
    </source>
</evidence>
<dbReference type="EMBL" id="PGGW01000040">
    <property type="protein sequence ID" value="PJE97396.1"/>
    <property type="molecule type" value="Genomic_DNA"/>
</dbReference>
<proteinExistence type="inferred from homology"/>
<evidence type="ECO:0000259" key="4">
    <source>
        <dbReference type="Pfam" id="PF00294"/>
    </source>
</evidence>
<evidence type="ECO:0000313" key="6">
    <source>
        <dbReference type="Proteomes" id="UP000230407"/>
    </source>
</evidence>
<evidence type="ECO:0000256" key="2">
    <source>
        <dbReference type="ARBA" id="ARBA00022679"/>
    </source>
</evidence>
<dbReference type="PANTHER" id="PTHR10584">
    <property type="entry name" value="SUGAR KINASE"/>
    <property type="match status" value="1"/>
</dbReference>
<dbReference type="RefSeq" id="WP_100201938.1">
    <property type="nucleotide sequence ID" value="NZ_PGGW01000040.1"/>
</dbReference>
<name>A0A2M8LZL6_9ACTN</name>
<dbReference type="InterPro" id="IPR002139">
    <property type="entry name" value="Ribo/fructo_kinase"/>
</dbReference>
<dbReference type="SUPFAM" id="SSF53613">
    <property type="entry name" value="Ribokinase-like"/>
    <property type="match status" value="1"/>
</dbReference>
<protein>
    <recommendedName>
        <fullName evidence="4">Carbohydrate kinase PfkB domain-containing protein</fullName>
    </recommendedName>
</protein>
<dbReference type="InterPro" id="IPR011611">
    <property type="entry name" value="PfkB_dom"/>
</dbReference>
<dbReference type="Gene3D" id="3.40.1190.20">
    <property type="match status" value="1"/>
</dbReference>